<feature type="region of interest" description="Disordered" evidence="2">
    <location>
        <begin position="811"/>
        <end position="833"/>
    </location>
</feature>
<evidence type="ECO:0000313" key="5">
    <source>
        <dbReference type="Proteomes" id="UP001320876"/>
    </source>
</evidence>
<feature type="compositionally biased region" description="Basic and acidic residues" evidence="2">
    <location>
        <begin position="847"/>
        <end position="863"/>
    </location>
</feature>
<comment type="caution">
    <text evidence="4">The sequence shown here is derived from an EMBL/GenBank/DDBJ whole genome shotgun (WGS) entry which is preliminary data.</text>
</comment>
<keyword evidence="3" id="KW-0812">Transmembrane</keyword>
<feature type="region of interest" description="Disordered" evidence="2">
    <location>
        <begin position="453"/>
        <end position="480"/>
    </location>
</feature>
<keyword evidence="1" id="KW-0175">Coiled coil</keyword>
<keyword evidence="5" id="KW-1185">Reference proteome</keyword>
<protein>
    <recommendedName>
        <fullName evidence="6">TIGR02302 family protein</fullName>
    </recommendedName>
</protein>
<evidence type="ECO:0000256" key="3">
    <source>
        <dbReference type="SAM" id="Phobius"/>
    </source>
</evidence>
<evidence type="ECO:0008006" key="6">
    <source>
        <dbReference type="Google" id="ProtNLM"/>
    </source>
</evidence>
<feature type="transmembrane region" description="Helical" evidence="3">
    <location>
        <begin position="33"/>
        <end position="54"/>
    </location>
</feature>
<gene>
    <name evidence="4" type="ORF">OKA05_22285</name>
</gene>
<name>A0ABT3GP57_9BACT</name>
<dbReference type="Proteomes" id="UP001320876">
    <property type="component" value="Unassembled WGS sequence"/>
</dbReference>
<evidence type="ECO:0000313" key="4">
    <source>
        <dbReference type="EMBL" id="MCW1925305.1"/>
    </source>
</evidence>
<feature type="transmembrane region" description="Helical" evidence="3">
    <location>
        <begin position="161"/>
        <end position="179"/>
    </location>
</feature>
<keyword evidence="3" id="KW-0472">Membrane</keyword>
<proteinExistence type="predicted"/>
<feature type="region of interest" description="Disordered" evidence="2">
    <location>
        <begin position="847"/>
        <end position="871"/>
    </location>
</feature>
<dbReference type="RefSeq" id="WP_264489412.1">
    <property type="nucleotide sequence ID" value="NZ_JAPDDT010000013.1"/>
</dbReference>
<reference evidence="4 5" key="1">
    <citation type="submission" date="2022-10" db="EMBL/GenBank/DDBJ databases">
        <title>Luteolibacter arcticus strain CCTCC AB 2014275, whole genome shotgun sequencing project.</title>
        <authorList>
            <person name="Zhao G."/>
            <person name="Shen L."/>
        </authorList>
    </citation>
    <scope>NUCLEOTIDE SEQUENCE [LARGE SCALE GENOMIC DNA]</scope>
    <source>
        <strain evidence="4 5">CCTCC AB 2014275</strain>
    </source>
</reference>
<feature type="transmembrane region" description="Helical" evidence="3">
    <location>
        <begin position="66"/>
        <end position="84"/>
    </location>
</feature>
<keyword evidence="3" id="KW-1133">Transmembrane helix</keyword>
<sequence length="871" mass="97487">MANEPQTPVEIPMPESLRRQLDQFRRRLWRNKIAEALLAGLFGLVASFLVVFALDRVWQTPGPVRLGILIGGTSLAAVFAPLWLHRWVWKHRRENQLASLIAKKYPGLGDRLLGVVELQGQHENADTLSPRLRAAAMERVAEEAERRKLDGALPSSRNRTWGLAVFSVIALAAGGFMLAPKAGWSSLKRWLLPLSSSPRYTFTSLENVPAELTVPQGEAFRVSLRLAEDSEWTPDDGSARYGRQDPVAALREEKTYHFDFPAQQDPGLLKVEIGDAKHSIKVTPTLRPAIRKVFANVSYPDYLQLPGRELDLGSGVLTAVQGSKVSITTDATRELKSAKYGPLTRERAAIGEGGAMTVTGTSAQTPPLEIAAEGFTVPISWTDVLGLDGQDGFEVRIDALPDEAPGIYIQGLARQHVMLPEETVDFQVLSEDDFGIRRIGLEWRGEFTRATDETPASGEMKLVDGGPSSDRLSGDAAFSPATHGIVPQKLTLRAWSEDYLPGRPRSYSEPVTLFVLTLDEHAQMLKTQFDRAIGELEDLARRERDLFEENQRLEKLDDAKLQEDAAKKRLESQQEGERQQTERMKDLAEKMEKLFKDSARNDSIDKETMKKMADAMQSMKELSDKDMPEVEKKLGEAQDQKNSQEKAKEDVEKAVEKQKDVLKKMQDAVDKANDANERFEASTFVNRLKKAASEETGIATTVIDPTFYERTAGQRLNEMDPSDSGKLMDTVRQQSNTTSDVRWIQEDLGHFHARTNKEPYRKVLDAMMESRIDMQLEDIRRLLEANQGSLAWEGASKAATKLTEWAKLLEGEKDEQGGGGEGSGSPPDPDEDFEFMLRVMKMIQQEQDIRARTRSLETLRRSYEGTPPTKP</sequence>
<dbReference type="EMBL" id="JAPDDT010000013">
    <property type="protein sequence ID" value="MCW1925305.1"/>
    <property type="molecule type" value="Genomic_DNA"/>
</dbReference>
<feature type="coiled-coil region" evidence="1">
    <location>
        <begin position="522"/>
        <end position="597"/>
    </location>
</feature>
<organism evidence="4 5">
    <name type="scientific">Luteolibacter arcticus</name>
    <dbReference type="NCBI Taxonomy" id="1581411"/>
    <lineage>
        <taxon>Bacteria</taxon>
        <taxon>Pseudomonadati</taxon>
        <taxon>Verrucomicrobiota</taxon>
        <taxon>Verrucomicrobiia</taxon>
        <taxon>Verrucomicrobiales</taxon>
        <taxon>Verrucomicrobiaceae</taxon>
        <taxon>Luteolibacter</taxon>
    </lineage>
</organism>
<accession>A0ABT3GP57</accession>
<evidence type="ECO:0000256" key="2">
    <source>
        <dbReference type="SAM" id="MobiDB-lite"/>
    </source>
</evidence>
<evidence type="ECO:0000256" key="1">
    <source>
        <dbReference type="SAM" id="Coils"/>
    </source>
</evidence>
<feature type="region of interest" description="Disordered" evidence="2">
    <location>
        <begin position="621"/>
        <end position="648"/>
    </location>
</feature>